<gene>
    <name evidence="1" type="ORF">281</name>
</gene>
<dbReference type="AlphaFoldDB" id="A0A0E4G922"/>
<dbReference type="EMBL" id="CGIH01000004">
    <property type="protein sequence ID" value="CFX03739.1"/>
    <property type="molecule type" value="Genomic_DNA"/>
</dbReference>
<dbReference type="OrthoDB" id="2988649at2"/>
<evidence type="ECO:0000313" key="1">
    <source>
        <dbReference type="EMBL" id="CFX03739.1"/>
    </source>
</evidence>
<accession>A0A0E4G922</accession>
<name>A0A0E4G922_9FIRM</name>
<reference evidence="1 2" key="1">
    <citation type="submission" date="2015-03" db="EMBL/GenBank/DDBJ databases">
        <authorList>
            <person name="Murphy D."/>
        </authorList>
    </citation>
    <scope>NUCLEOTIDE SEQUENCE [LARGE SCALE GENOMIC DNA]</scope>
    <source>
        <strain evidence="1 2">OL-4</strain>
    </source>
</reference>
<protein>
    <submittedName>
        <fullName evidence="1">Uncharacterized</fullName>
    </submittedName>
</protein>
<organism evidence="1 2">
    <name type="scientific">Syntrophomonas zehnderi OL-4</name>
    <dbReference type="NCBI Taxonomy" id="690567"/>
    <lineage>
        <taxon>Bacteria</taxon>
        <taxon>Bacillati</taxon>
        <taxon>Bacillota</taxon>
        <taxon>Clostridia</taxon>
        <taxon>Eubacteriales</taxon>
        <taxon>Syntrophomonadaceae</taxon>
        <taxon>Syntrophomonas</taxon>
    </lineage>
</organism>
<dbReference type="STRING" id="690567.281"/>
<dbReference type="Proteomes" id="UP000045545">
    <property type="component" value="Unassembled WGS sequence"/>
</dbReference>
<evidence type="ECO:0000313" key="2">
    <source>
        <dbReference type="Proteomes" id="UP000045545"/>
    </source>
</evidence>
<dbReference type="RefSeq" id="WP_046494950.1">
    <property type="nucleotide sequence ID" value="NZ_CGIH01000004.1"/>
</dbReference>
<proteinExistence type="predicted"/>
<keyword evidence="2" id="KW-1185">Reference proteome</keyword>
<sequence length="132" mass="14847">MKDLICDEFQNTVDNLLIRHHSILDIISKLSEATCRVNRSVIKTVTDCGCVSVQAQKIQIPDNIQSIAELKSCLDNHLRGQLCPQCEEVISSELGKLLFYTAALCNTLDINLYDVFIKEQKKASALGVYNFR</sequence>